<dbReference type="GO" id="GO:0016853">
    <property type="term" value="F:isomerase activity"/>
    <property type="evidence" value="ECO:0007669"/>
    <property type="project" value="UniProtKB-KW"/>
</dbReference>
<evidence type="ECO:0000256" key="7">
    <source>
        <dbReference type="ARBA" id="ARBA00023134"/>
    </source>
</evidence>
<dbReference type="GO" id="GO:0000271">
    <property type="term" value="P:polysaccharide biosynthetic process"/>
    <property type="evidence" value="ECO:0007669"/>
    <property type="project" value="InterPro"/>
</dbReference>
<dbReference type="InterPro" id="IPR051161">
    <property type="entry name" value="Mannose-6P_isomerase_type2"/>
</dbReference>
<evidence type="ECO:0000256" key="3">
    <source>
        <dbReference type="ARBA" id="ARBA00012387"/>
    </source>
</evidence>
<comment type="similarity">
    <text evidence="2 9">Belongs to the mannose-6-phosphate isomerase type 2 family.</text>
</comment>
<reference evidence="13 14" key="1">
    <citation type="submission" date="2015-11" db="EMBL/GenBank/DDBJ databases">
        <title>Genomic analysis of 38 Legionella species identifies large and diverse effector repertoires.</title>
        <authorList>
            <person name="Burstein D."/>
            <person name="Amaro F."/>
            <person name="Zusman T."/>
            <person name="Lifshitz Z."/>
            <person name="Cohen O."/>
            <person name="Gilbert J.A."/>
            <person name="Pupko T."/>
            <person name="Shuman H.A."/>
            <person name="Segal G."/>
        </authorList>
    </citation>
    <scope>NUCLEOTIDE SEQUENCE [LARGE SCALE GENOMIC DNA]</scope>
    <source>
        <strain evidence="13 14">ATCC 51914</strain>
    </source>
</reference>
<dbReference type="GO" id="GO:0009298">
    <property type="term" value="P:GDP-mannose biosynthetic process"/>
    <property type="evidence" value="ECO:0007669"/>
    <property type="project" value="UniProtKB-UniPathway"/>
</dbReference>
<evidence type="ECO:0000259" key="10">
    <source>
        <dbReference type="Pfam" id="PF00483"/>
    </source>
</evidence>
<dbReference type="InterPro" id="IPR014710">
    <property type="entry name" value="RmlC-like_jellyroll"/>
</dbReference>
<accession>A0A0W1A557</accession>
<dbReference type="CDD" id="cd02213">
    <property type="entry name" value="cupin_PMI_typeII_C"/>
    <property type="match status" value="1"/>
</dbReference>
<keyword evidence="5" id="KW-0548">Nucleotidyltransferase</keyword>
<organism evidence="13 14">
    <name type="scientific">Legionella waltersii</name>
    <dbReference type="NCBI Taxonomy" id="66969"/>
    <lineage>
        <taxon>Bacteria</taxon>
        <taxon>Pseudomonadati</taxon>
        <taxon>Pseudomonadota</taxon>
        <taxon>Gammaproteobacteria</taxon>
        <taxon>Legionellales</taxon>
        <taxon>Legionellaceae</taxon>
        <taxon>Legionella</taxon>
    </lineage>
</organism>
<dbReference type="PANTHER" id="PTHR46390:SF1">
    <property type="entry name" value="MANNOSE-1-PHOSPHATE GUANYLYLTRANSFERASE"/>
    <property type="match status" value="1"/>
</dbReference>
<dbReference type="InterPro" id="IPR006375">
    <property type="entry name" value="Man1P_GuaTrfase/Man6P_Isoase"/>
</dbReference>
<dbReference type="UniPathway" id="UPA00126">
    <property type="reaction ID" value="UER00930"/>
</dbReference>
<dbReference type="GO" id="GO:0005525">
    <property type="term" value="F:GTP binding"/>
    <property type="evidence" value="ECO:0007669"/>
    <property type="project" value="UniProtKB-KW"/>
</dbReference>
<dbReference type="Gene3D" id="2.60.120.10">
    <property type="entry name" value="Jelly Rolls"/>
    <property type="match status" value="1"/>
</dbReference>
<evidence type="ECO:0000256" key="1">
    <source>
        <dbReference type="ARBA" id="ARBA00004823"/>
    </source>
</evidence>
<dbReference type="InterPro" id="IPR054566">
    <property type="entry name" value="ManC/GMP-like_b-helix"/>
</dbReference>
<dbReference type="FunFam" id="3.90.550.10:FF:000046">
    <property type="entry name" value="Mannose-1-phosphate guanylyltransferase (GDP)"/>
    <property type="match status" value="1"/>
</dbReference>
<evidence type="ECO:0000313" key="14">
    <source>
        <dbReference type="Proteomes" id="UP000054729"/>
    </source>
</evidence>
<protein>
    <recommendedName>
        <fullName evidence="3">mannose-1-phosphate guanylyltransferase</fullName>
        <ecNumber evidence="3">2.7.7.13</ecNumber>
    </recommendedName>
</protein>
<name>A0A0W1A557_9GAMM</name>
<evidence type="ECO:0000256" key="4">
    <source>
        <dbReference type="ARBA" id="ARBA00022679"/>
    </source>
</evidence>
<dbReference type="PATRIC" id="fig|66969.6.peg.2303"/>
<evidence type="ECO:0000256" key="6">
    <source>
        <dbReference type="ARBA" id="ARBA00022741"/>
    </source>
</evidence>
<feature type="domain" description="Mannose-6-phosphate isomerase type II C-terminal" evidence="11">
    <location>
        <begin position="365"/>
        <end position="478"/>
    </location>
</feature>
<dbReference type="NCBIfam" id="TIGR01479">
    <property type="entry name" value="GMP_PMI"/>
    <property type="match status" value="1"/>
</dbReference>
<keyword evidence="7" id="KW-0342">GTP-binding</keyword>
<dbReference type="EMBL" id="LNZB01000051">
    <property type="protein sequence ID" value="KTD76392.1"/>
    <property type="molecule type" value="Genomic_DNA"/>
</dbReference>
<evidence type="ECO:0000259" key="11">
    <source>
        <dbReference type="Pfam" id="PF01050"/>
    </source>
</evidence>
<comment type="caution">
    <text evidence="13">The sequence shown here is derived from an EMBL/GenBank/DDBJ whole genome shotgun (WGS) entry which is preliminary data.</text>
</comment>
<dbReference type="GO" id="GO:0004475">
    <property type="term" value="F:mannose-1-phosphate guanylyltransferase (GTP) activity"/>
    <property type="evidence" value="ECO:0007669"/>
    <property type="project" value="UniProtKB-EC"/>
</dbReference>
<comment type="catalytic activity">
    <reaction evidence="8">
        <text>alpha-D-mannose 1-phosphate + GTP + H(+) = GDP-alpha-D-mannose + diphosphate</text>
        <dbReference type="Rhea" id="RHEA:15229"/>
        <dbReference type="ChEBI" id="CHEBI:15378"/>
        <dbReference type="ChEBI" id="CHEBI:33019"/>
        <dbReference type="ChEBI" id="CHEBI:37565"/>
        <dbReference type="ChEBI" id="CHEBI:57527"/>
        <dbReference type="ChEBI" id="CHEBI:58409"/>
        <dbReference type="EC" id="2.7.7.13"/>
    </reaction>
</comment>
<evidence type="ECO:0000256" key="5">
    <source>
        <dbReference type="ARBA" id="ARBA00022695"/>
    </source>
</evidence>
<evidence type="ECO:0000256" key="9">
    <source>
        <dbReference type="RuleBase" id="RU004190"/>
    </source>
</evidence>
<dbReference type="PANTHER" id="PTHR46390">
    <property type="entry name" value="MANNOSE-1-PHOSPHATE GUANYLYLTRANSFERASE"/>
    <property type="match status" value="1"/>
</dbReference>
<gene>
    <name evidence="13" type="primary">rfbA</name>
    <name evidence="13" type="ORF">Lwal_2114</name>
</gene>
<proteinExistence type="inferred from homology"/>
<dbReference type="InterPro" id="IPR001538">
    <property type="entry name" value="Man6P_isomerase-2_C"/>
</dbReference>
<keyword evidence="14" id="KW-1185">Reference proteome</keyword>
<keyword evidence="4" id="KW-0808">Transferase</keyword>
<dbReference type="InterPro" id="IPR029044">
    <property type="entry name" value="Nucleotide-diphossugar_trans"/>
</dbReference>
<comment type="pathway">
    <text evidence="1">Nucleotide-sugar biosynthesis; GDP-alpha-D-mannose biosynthesis; GDP-alpha-D-mannose from alpha-D-mannose 1-phosphate (GTP route): step 1/1.</text>
</comment>
<dbReference type="CDD" id="cd02509">
    <property type="entry name" value="GDP-M1P_Guanylyltransferase"/>
    <property type="match status" value="1"/>
</dbReference>
<dbReference type="SUPFAM" id="SSF53448">
    <property type="entry name" value="Nucleotide-diphospho-sugar transferases"/>
    <property type="match status" value="1"/>
</dbReference>
<keyword evidence="13" id="KW-0413">Isomerase</keyword>
<dbReference type="SUPFAM" id="SSF51182">
    <property type="entry name" value="RmlC-like cupins"/>
    <property type="match status" value="1"/>
</dbReference>
<dbReference type="Pfam" id="PF01050">
    <property type="entry name" value="MannoseP_isomer"/>
    <property type="match status" value="1"/>
</dbReference>
<evidence type="ECO:0000256" key="2">
    <source>
        <dbReference type="ARBA" id="ARBA00006115"/>
    </source>
</evidence>
<dbReference type="InterPro" id="IPR011051">
    <property type="entry name" value="RmlC_Cupin_sf"/>
</dbReference>
<evidence type="ECO:0000259" key="12">
    <source>
        <dbReference type="Pfam" id="PF22640"/>
    </source>
</evidence>
<dbReference type="InterPro" id="IPR049577">
    <property type="entry name" value="GMPP_N"/>
</dbReference>
<dbReference type="Pfam" id="PF22640">
    <property type="entry name" value="ManC_GMP_beta-helix"/>
    <property type="match status" value="1"/>
</dbReference>
<dbReference type="Proteomes" id="UP000054729">
    <property type="component" value="Unassembled WGS sequence"/>
</dbReference>
<dbReference type="InterPro" id="IPR005835">
    <property type="entry name" value="NTP_transferase_dom"/>
</dbReference>
<dbReference type="Pfam" id="PF00483">
    <property type="entry name" value="NTP_transferase"/>
    <property type="match status" value="1"/>
</dbReference>
<dbReference type="Gene3D" id="3.90.550.10">
    <property type="entry name" value="Spore Coat Polysaccharide Biosynthesis Protein SpsA, Chain A"/>
    <property type="match status" value="1"/>
</dbReference>
<keyword evidence="6" id="KW-0547">Nucleotide-binding</keyword>
<feature type="domain" description="MannoseP isomerase/GMP-like beta-helix" evidence="12">
    <location>
        <begin position="306"/>
        <end position="360"/>
    </location>
</feature>
<evidence type="ECO:0000313" key="13">
    <source>
        <dbReference type="EMBL" id="KTD76392.1"/>
    </source>
</evidence>
<dbReference type="AlphaFoldDB" id="A0A0W1A557"/>
<feature type="domain" description="Nucleotidyl transferase" evidence="10">
    <location>
        <begin position="18"/>
        <end position="300"/>
    </location>
</feature>
<dbReference type="EC" id="2.7.7.13" evidence="3"/>
<evidence type="ECO:0000256" key="8">
    <source>
        <dbReference type="ARBA" id="ARBA00047343"/>
    </source>
</evidence>
<dbReference type="FunFam" id="2.60.120.10:FF:000032">
    <property type="entry name" value="Mannose-1-phosphate guanylyltransferase/mannose-6-phosphate isomerase"/>
    <property type="match status" value="1"/>
</dbReference>
<sequence>MQANYDTIWNVMTTTLYPVILAGGSGTRLWPLSRKNFPKQFLKLNGNLSLIQQTMNRVNRLANEQVILVSNEDHYFLCQEQLQEFSAPSTYLLEPCARNTAPAIACAAHYLCQQGGEQAVMLVLPSDHWIANDDSWLEAMSSGVEYASDHDAIVTFGIKPDSAHTGYGYIEAGATLSPSTFKVSSFREKPDLHSAEEFVNSGNYFWNSGMFVCKAGVYLQELRTFAPEIYQHSQEATNKAQGHHDFLRIDENSFTQCPDESIDYAIMEKTNKAVVIPVAMQWSDLGCWNAVADANSQDEQGNTIIGNAIAQDSQNCLINSENLLVTTVGIKDQIIIATNDAVLVANKQYSQQVKELVAALKKDHHHLTQDHQRVPRPWGYFEILAEGASFKVKRLMLKPGAKISLQKHQHRAEHWVVVAGEAEVINARDTIYLSKNQSTYIPPNTLHRLSNPGNEPLYVIEVQSGQYLGEDDIQRFDDMYLRKKENLVEV</sequence>
<dbReference type="STRING" id="66969.Lwal_2114"/>